<dbReference type="STRING" id="48701.ENSPMEP00000005749"/>
<evidence type="ECO:0000256" key="1">
    <source>
        <dbReference type="SAM" id="MobiDB-lite"/>
    </source>
</evidence>
<feature type="region of interest" description="Disordered" evidence="1">
    <location>
        <begin position="75"/>
        <end position="119"/>
    </location>
</feature>
<evidence type="ECO:0000313" key="2">
    <source>
        <dbReference type="Ensembl" id="ENSPMEP00000005749.1"/>
    </source>
</evidence>
<dbReference type="AlphaFoldDB" id="A0A3B3WSV5"/>
<reference evidence="2" key="2">
    <citation type="submission" date="2025-09" db="UniProtKB">
        <authorList>
            <consortium name="Ensembl"/>
        </authorList>
    </citation>
    <scope>IDENTIFICATION</scope>
</reference>
<accession>A0A3B3WSV5</accession>
<reference evidence="2" key="1">
    <citation type="submission" date="2025-08" db="UniProtKB">
        <authorList>
            <consortium name="Ensembl"/>
        </authorList>
    </citation>
    <scope>IDENTIFICATION</scope>
</reference>
<dbReference type="Proteomes" id="UP000261480">
    <property type="component" value="Unplaced"/>
</dbReference>
<protein>
    <submittedName>
        <fullName evidence="2">Uncharacterized protein</fullName>
    </submittedName>
</protein>
<proteinExistence type="predicted"/>
<dbReference type="Ensembl" id="ENSPMET00000006992.1">
    <property type="protein sequence ID" value="ENSPMEP00000005749.1"/>
    <property type="gene ID" value="ENSPMEG00000007154.1"/>
</dbReference>
<evidence type="ECO:0000313" key="3">
    <source>
        <dbReference type="Proteomes" id="UP000261480"/>
    </source>
</evidence>
<name>A0A3B3WSV5_9TELE</name>
<sequence length="119" mass="12668">MVPSIYPLETLHNSLSLRQVNEFLTRVCESAGDTHTRTSRGQETSPFFSKVVAVTSFSLICSLCFPPTALSAITVSSAGPSSPTTADTSPRFSFSDKVSLTPQSSEETHSSQNASAQPP</sequence>
<keyword evidence="3" id="KW-1185">Reference proteome</keyword>
<organism evidence="2 3">
    <name type="scientific">Poecilia mexicana</name>
    <dbReference type="NCBI Taxonomy" id="48701"/>
    <lineage>
        <taxon>Eukaryota</taxon>
        <taxon>Metazoa</taxon>
        <taxon>Chordata</taxon>
        <taxon>Craniata</taxon>
        <taxon>Vertebrata</taxon>
        <taxon>Euteleostomi</taxon>
        <taxon>Actinopterygii</taxon>
        <taxon>Neopterygii</taxon>
        <taxon>Teleostei</taxon>
        <taxon>Neoteleostei</taxon>
        <taxon>Acanthomorphata</taxon>
        <taxon>Ovalentaria</taxon>
        <taxon>Atherinomorphae</taxon>
        <taxon>Cyprinodontiformes</taxon>
        <taxon>Poeciliidae</taxon>
        <taxon>Poeciliinae</taxon>
        <taxon>Poecilia</taxon>
    </lineage>
</organism>